<dbReference type="OrthoDB" id="7161229at2"/>
<proteinExistence type="predicted"/>
<evidence type="ECO:0008006" key="4">
    <source>
        <dbReference type="Google" id="ProtNLM"/>
    </source>
</evidence>
<keyword evidence="3" id="KW-1185">Reference proteome</keyword>
<feature type="region of interest" description="Disordered" evidence="1">
    <location>
        <begin position="171"/>
        <end position="227"/>
    </location>
</feature>
<dbReference type="eggNOG" id="COG3266">
    <property type="taxonomic scope" value="Bacteria"/>
</dbReference>
<reference evidence="2 3" key="1">
    <citation type="submission" date="2012-03" db="EMBL/GenBank/DDBJ databases">
        <title>The Genome Sequence of Bartonella tamiae Th239.</title>
        <authorList>
            <consortium name="The Broad Institute Genome Sequencing Platform"/>
            <consortium name="The Broad Institute Genome Sequencing Center for Infectious Disease"/>
            <person name="Feldgarden M."/>
            <person name="Kirby J."/>
            <person name="Kosoy M."/>
            <person name="Birtles R."/>
            <person name="Probert W.S."/>
            <person name="Chiaraviglio L."/>
            <person name="Young S.K."/>
            <person name="Zeng Q."/>
            <person name="Gargeya S."/>
            <person name="Fitzgerald M."/>
            <person name="Haas B."/>
            <person name="Abouelleil A."/>
            <person name="Alvarado L."/>
            <person name="Arachchi H.M."/>
            <person name="Berlin A."/>
            <person name="Chapman S.B."/>
            <person name="Gearin G."/>
            <person name="Goldberg J."/>
            <person name="Griggs A."/>
            <person name="Gujja S."/>
            <person name="Hansen M."/>
            <person name="Heiman D."/>
            <person name="Howarth C."/>
            <person name="Larimer J."/>
            <person name="Lui A."/>
            <person name="MacDonald P.J.P."/>
            <person name="McCowen C."/>
            <person name="Montmayeur A."/>
            <person name="Murphy C."/>
            <person name="Neiman D."/>
            <person name="Pearson M."/>
            <person name="Priest M."/>
            <person name="Roberts A."/>
            <person name="Saif S."/>
            <person name="Shea T."/>
            <person name="Sisk P."/>
            <person name="Stolte C."/>
            <person name="Sykes S."/>
            <person name="Wortman J."/>
            <person name="Nusbaum C."/>
            <person name="Birren B."/>
        </authorList>
    </citation>
    <scope>NUCLEOTIDE SEQUENCE [LARGE SCALE GENOMIC DNA]</scope>
    <source>
        <strain evidence="2 3">Th239</strain>
    </source>
</reference>
<sequence>MKVSLLTSVAAHVIILGLGFFSLSSPIDFNEQMSEPLPVSLVPIEDELAIQKGDMTAPKADISAPKPTQKPEVIDNAEHVGDGNVDTQAPLKPEEKDRDVESTPPPSGEKDGETMVVPPVDVSDLKANEMPQPDDNVKAEEPSQQEQTDDDNHQNAQEILENHDANAATPALESQEADEAHDETATVPEKIVDQEKDSTPILPDIAPLPIKRPDPVAAQPAAKPKGEDSIDDILAMNEQVLVDRTRTSGGGVARSQGPAALGGQRNVHNDQHLAQTFANIVSQCIRSNFDLAALGGGTASNLRIKAGFRLKIDGMLDGQPQLSAIGGDTRQQEIGINQARAAISRCTPFPLPADKYGMWRDIEMILNPFD</sequence>
<dbReference type="RefSeq" id="WP_008037423.1">
    <property type="nucleotide sequence ID" value="NZ_JH725147.1"/>
</dbReference>
<dbReference type="STRING" id="1094558.ME5_00113"/>
<organism evidence="2 3">
    <name type="scientific">Bartonella tamiae Th239</name>
    <dbReference type="NCBI Taxonomy" id="1094558"/>
    <lineage>
        <taxon>Bacteria</taxon>
        <taxon>Pseudomonadati</taxon>
        <taxon>Pseudomonadota</taxon>
        <taxon>Alphaproteobacteria</taxon>
        <taxon>Hyphomicrobiales</taxon>
        <taxon>Bartonellaceae</taxon>
        <taxon>Bartonella</taxon>
    </lineage>
</organism>
<name>J0R7M5_9HYPH</name>
<evidence type="ECO:0000256" key="1">
    <source>
        <dbReference type="SAM" id="MobiDB-lite"/>
    </source>
</evidence>
<dbReference type="Proteomes" id="UP000008952">
    <property type="component" value="Unassembled WGS sequence"/>
</dbReference>
<protein>
    <recommendedName>
        <fullName evidence="4">Protein TolA</fullName>
    </recommendedName>
</protein>
<dbReference type="PATRIC" id="fig|1094558.3.peg.120"/>
<accession>J0R7M5</accession>
<evidence type="ECO:0000313" key="2">
    <source>
        <dbReference type="EMBL" id="EJF91734.1"/>
    </source>
</evidence>
<dbReference type="AlphaFoldDB" id="J0R7M5"/>
<feature type="compositionally biased region" description="Basic and acidic residues" evidence="1">
    <location>
        <begin position="92"/>
        <end position="101"/>
    </location>
</feature>
<comment type="caution">
    <text evidence="2">The sequence shown here is derived from an EMBL/GenBank/DDBJ whole genome shotgun (WGS) entry which is preliminary data.</text>
</comment>
<dbReference type="EMBL" id="AIMB01000001">
    <property type="protein sequence ID" value="EJF91734.1"/>
    <property type="molecule type" value="Genomic_DNA"/>
</dbReference>
<evidence type="ECO:0000313" key="3">
    <source>
        <dbReference type="Proteomes" id="UP000008952"/>
    </source>
</evidence>
<gene>
    <name evidence="2" type="ORF">ME5_00113</name>
</gene>
<feature type="region of interest" description="Disordered" evidence="1">
    <location>
        <begin position="56"/>
        <end position="155"/>
    </location>
</feature>
<dbReference type="HOGENOM" id="CLU_617732_0_0_5"/>
<feature type="compositionally biased region" description="Basic and acidic residues" evidence="1">
    <location>
        <begin position="72"/>
        <end position="81"/>
    </location>
</feature>